<proteinExistence type="inferred from homology"/>
<feature type="region of interest" description="Disordered" evidence="5">
    <location>
        <begin position="159"/>
        <end position="198"/>
    </location>
</feature>
<organism evidence="7 8">
    <name type="scientific">Canavalia gladiata</name>
    <name type="common">Sword bean</name>
    <name type="synonym">Dolichos gladiatus</name>
    <dbReference type="NCBI Taxonomy" id="3824"/>
    <lineage>
        <taxon>Eukaryota</taxon>
        <taxon>Viridiplantae</taxon>
        <taxon>Streptophyta</taxon>
        <taxon>Embryophyta</taxon>
        <taxon>Tracheophyta</taxon>
        <taxon>Spermatophyta</taxon>
        <taxon>Magnoliopsida</taxon>
        <taxon>eudicotyledons</taxon>
        <taxon>Gunneridae</taxon>
        <taxon>Pentapetalae</taxon>
        <taxon>rosids</taxon>
        <taxon>fabids</taxon>
        <taxon>Fabales</taxon>
        <taxon>Fabaceae</taxon>
        <taxon>Papilionoideae</taxon>
        <taxon>50 kb inversion clade</taxon>
        <taxon>NPAAA clade</taxon>
        <taxon>indigoferoid/millettioid clade</taxon>
        <taxon>Phaseoleae</taxon>
        <taxon>Canavalia</taxon>
    </lineage>
</organism>
<dbReference type="PROSITE" id="PS50846">
    <property type="entry name" value="HMA_2"/>
    <property type="match status" value="2"/>
</dbReference>
<feature type="compositionally biased region" description="Polar residues" evidence="5">
    <location>
        <begin position="23"/>
        <end position="44"/>
    </location>
</feature>
<keyword evidence="3" id="KW-0636">Prenylation</keyword>
<comment type="similarity">
    <text evidence="4">Belongs to the HIPP family.</text>
</comment>
<dbReference type="Gene3D" id="3.30.70.100">
    <property type="match status" value="2"/>
</dbReference>
<evidence type="ECO:0000256" key="5">
    <source>
        <dbReference type="SAM" id="MobiDB-lite"/>
    </source>
</evidence>
<evidence type="ECO:0000256" key="3">
    <source>
        <dbReference type="ARBA" id="ARBA00023289"/>
    </source>
</evidence>
<feature type="domain" description="HMA" evidence="6">
    <location>
        <begin position="199"/>
        <end position="263"/>
    </location>
</feature>
<sequence>MCLKQEPPLLHVPLKRCHSEILQQKQQHYHQTSLSPQSLSQGFSTMGEEEKKPEESKVEEKKPEEGKKEEEKKEVKEEAKKPEKVVEEKKTEESKEEESAPPEIVLKVFMHCEGCARKVRRSLKGFPGVDDVITDCKSHKVVVKGEKADPLKVLERVQRKSHRQVELLSPIPKPPVEEEKKPEEKEKPKPEEKKEEPQVITVVLKVHMHCEACAQEIKRRIERMKGVESAEPDLKNSQVSVKGVFESGKLVEYVYKRTGKQAVIVKQEAEKKEEEAKEGKEEKKAEEGEKDEKGSGEGEEKKEKKEGEGDGKGGETVGEETKVVELKKNEYYYNPPRYGMEFYAYPGPQYPPQIFSDENPNACSVM</sequence>
<dbReference type="AlphaFoldDB" id="A0AAN9MPY0"/>
<dbReference type="InterPro" id="IPR006121">
    <property type="entry name" value="HMA_dom"/>
</dbReference>
<evidence type="ECO:0000259" key="6">
    <source>
        <dbReference type="PROSITE" id="PS50846"/>
    </source>
</evidence>
<dbReference type="EMBL" id="JAYMYQ010000001">
    <property type="protein sequence ID" value="KAK7358664.1"/>
    <property type="molecule type" value="Genomic_DNA"/>
</dbReference>
<feature type="compositionally biased region" description="Basic and acidic residues" evidence="5">
    <location>
        <begin position="267"/>
        <end position="325"/>
    </location>
</feature>
<evidence type="ECO:0000256" key="1">
    <source>
        <dbReference type="ARBA" id="ARBA00022481"/>
    </source>
</evidence>
<evidence type="ECO:0000256" key="2">
    <source>
        <dbReference type="ARBA" id="ARBA00022723"/>
    </source>
</evidence>
<dbReference type="InterPro" id="IPR044577">
    <property type="entry name" value="HIPP4/7/8/17/18/19"/>
</dbReference>
<accession>A0AAN9MPY0</accession>
<comment type="caution">
    <text evidence="7">The sequence shown here is derived from an EMBL/GenBank/DDBJ whole genome shotgun (WGS) entry which is preliminary data.</text>
</comment>
<reference evidence="7 8" key="1">
    <citation type="submission" date="2024-01" db="EMBL/GenBank/DDBJ databases">
        <title>The genomes of 5 underutilized Papilionoideae crops provide insights into root nodulation and disease resistanc.</title>
        <authorList>
            <person name="Jiang F."/>
        </authorList>
    </citation>
    <scope>NUCLEOTIDE SEQUENCE [LARGE SCALE GENOMIC DNA]</scope>
    <source>
        <strain evidence="7">LVBAO_FW01</strain>
        <tissue evidence="7">Leaves</tissue>
    </source>
</reference>
<name>A0AAN9MPY0_CANGL</name>
<keyword evidence="3" id="KW-0449">Lipoprotein</keyword>
<feature type="region of interest" description="Disordered" evidence="5">
    <location>
        <begin position="264"/>
        <end position="325"/>
    </location>
</feature>
<evidence type="ECO:0000313" key="7">
    <source>
        <dbReference type="EMBL" id="KAK7358664.1"/>
    </source>
</evidence>
<keyword evidence="2" id="KW-0479">Metal-binding</keyword>
<dbReference type="InterPro" id="IPR036163">
    <property type="entry name" value="HMA_dom_sf"/>
</dbReference>
<keyword evidence="1" id="KW-0488">Methylation</keyword>
<keyword evidence="8" id="KW-1185">Reference proteome</keyword>
<dbReference type="Proteomes" id="UP001367508">
    <property type="component" value="Unassembled WGS sequence"/>
</dbReference>
<gene>
    <name evidence="7" type="ORF">VNO77_00602</name>
</gene>
<feature type="domain" description="HMA" evidence="6">
    <location>
        <begin position="101"/>
        <end position="165"/>
    </location>
</feature>
<feature type="region of interest" description="Disordered" evidence="5">
    <location>
        <begin position="23"/>
        <end position="101"/>
    </location>
</feature>
<dbReference type="CDD" id="cd00371">
    <property type="entry name" value="HMA"/>
    <property type="match status" value="2"/>
</dbReference>
<dbReference type="PANTHER" id="PTHR46195">
    <property type="entry name" value="HEAVY METAL-ASSOCIATED ISOPRENYLATED PLANT PROTEIN 7"/>
    <property type="match status" value="1"/>
</dbReference>
<protein>
    <recommendedName>
        <fullName evidence="6">HMA domain-containing protein</fullName>
    </recommendedName>
</protein>
<dbReference type="GO" id="GO:0046872">
    <property type="term" value="F:metal ion binding"/>
    <property type="evidence" value="ECO:0007669"/>
    <property type="project" value="UniProtKB-KW"/>
</dbReference>
<dbReference type="SUPFAM" id="SSF55008">
    <property type="entry name" value="HMA, heavy metal-associated domain"/>
    <property type="match status" value="2"/>
</dbReference>
<dbReference type="Pfam" id="PF00403">
    <property type="entry name" value="HMA"/>
    <property type="match status" value="2"/>
</dbReference>
<evidence type="ECO:0000313" key="8">
    <source>
        <dbReference type="Proteomes" id="UP001367508"/>
    </source>
</evidence>
<evidence type="ECO:0000256" key="4">
    <source>
        <dbReference type="ARBA" id="ARBA00024045"/>
    </source>
</evidence>
<feature type="compositionally biased region" description="Basic and acidic residues" evidence="5">
    <location>
        <begin position="175"/>
        <end position="197"/>
    </location>
</feature>
<dbReference type="PANTHER" id="PTHR46195:SF2">
    <property type="entry name" value="HEAVY METAL-ASSOCIATED ISOPRENYLATED PLANT PROTEIN 7"/>
    <property type="match status" value="1"/>
</dbReference>
<feature type="compositionally biased region" description="Basic and acidic residues" evidence="5">
    <location>
        <begin position="48"/>
        <end position="93"/>
    </location>
</feature>